<gene>
    <name evidence="4" type="ORF">Slati_1867500</name>
</gene>
<accession>A0AAW2X1F7</accession>
<keyword evidence="2" id="KW-0472">Membrane</keyword>
<dbReference type="PANTHER" id="PTHR33098:SF53">
    <property type="entry name" value="OS05G0540900 PROTEIN"/>
    <property type="match status" value="1"/>
</dbReference>
<evidence type="ECO:0000256" key="2">
    <source>
        <dbReference type="SAM" id="Phobius"/>
    </source>
</evidence>
<dbReference type="AlphaFoldDB" id="A0AAW2X1F7"/>
<organism evidence="4">
    <name type="scientific">Sesamum latifolium</name>
    <dbReference type="NCBI Taxonomy" id="2727402"/>
    <lineage>
        <taxon>Eukaryota</taxon>
        <taxon>Viridiplantae</taxon>
        <taxon>Streptophyta</taxon>
        <taxon>Embryophyta</taxon>
        <taxon>Tracheophyta</taxon>
        <taxon>Spermatophyta</taxon>
        <taxon>Magnoliopsida</taxon>
        <taxon>eudicotyledons</taxon>
        <taxon>Gunneridae</taxon>
        <taxon>Pentapetalae</taxon>
        <taxon>asterids</taxon>
        <taxon>lamiids</taxon>
        <taxon>Lamiales</taxon>
        <taxon>Pedaliaceae</taxon>
        <taxon>Sesamum</taxon>
    </lineage>
</organism>
<evidence type="ECO:0000259" key="3">
    <source>
        <dbReference type="Pfam" id="PF14364"/>
    </source>
</evidence>
<dbReference type="PANTHER" id="PTHR33098">
    <property type="entry name" value="COTTON FIBER (DUF761)"/>
    <property type="match status" value="1"/>
</dbReference>
<dbReference type="InterPro" id="IPR025520">
    <property type="entry name" value="DUF4408"/>
</dbReference>
<dbReference type="Pfam" id="PF05553">
    <property type="entry name" value="DUF761"/>
    <property type="match status" value="1"/>
</dbReference>
<dbReference type="InterPro" id="IPR008480">
    <property type="entry name" value="DUF761_pln"/>
</dbReference>
<protein>
    <submittedName>
        <fullName evidence="4">Pathogen-associated molecular patterns-induced protein A70</fullName>
    </submittedName>
</protein>
<name>A0AAW2X1F7_9LAMI</name>
<reference evidence="4" key="1">
    <citation type="submission" date="2020-06" db="EMBL/GenBank/DDBJ databases">
        <authorList>
            <person name="Li T."/>
            <person name="Hu X."/>
            <person name="Zhang T."/>
            <person name="Song X."/>
            <person name="Zhang H."/>
            <person name="Dai N."/>
            <person name="Sheng W."/>
            <person name="Hou X."/>
            <person name="Wei L."/>
        </authorList>
    </citation>
    <scope>NUCLEOTIDE SEQUENCE</scope>
    <source>
        <strain evidence="4">KEN1</strain>
        <tissue evidence="4">Leaf</tissue>
    </source>
</reference>
<feature type="compositionally biased region" description="Basic and acidic residues" evidence="1">
    <location>
        <begin position="52"/>
        <end position="64"/>
    </location>
</feature>
<dbReference type="Pfam" id="PF14364">
    <property type="entry name" value="DUF4408"/>
    <property type="match status" value="1"/>
</dbReference>
<keyword evidence="2" id="KW-1133">Transmembrane helix</keyword>
<proteinExistence type="predicted"/>
<feature type="domain" description="DUF4408" evidence="3">
    <location>
        <begin position="12"/>
        <end position="43"/>
    </location>
</feature>
<sequence length="321" mass="36947">MFEESVSEIPSSIWASMISWFTPTVLFVLLNLMIGTIAFTSKLTTHKHHHDQHQNEPHHHHHDEAKIARSTSVLQRLKSINFYAHYRSHQEPQNLSVHHKPSPDSATLFNLEHTAQNLEPQSHYFFQAVHQENLHHTPHQSHDPYVYEGTLEESSQETQTQFVFEQKDSNLDDFQQAHEEKVEEEDDDELQSMDEIYSQLKGGHFSRTKSDTEPASGEIPTKLPARMRKSASLKSAFGHFEEENIVEARRPATVRERSNAKVTEGDEEVDARADDFINKFKQQLKLQRLDSILRYKDMIGRGLGAGKVILRFSGACFVILV</sequence>
<keyword evidence="2" id="KW-0812">Transmembrane</keyword>
<evidence type="ECO:0000256" key="1">
    <source>
        <dbReference type="SAM" id="MobiDB-lite"/>
    </source>
</evidence>
<feature type="transmembrane region" description="Helical" evidence="2">
    <location>
        <begin position="20"/>
        <end position="39"/>
    </location>
</feature>
<evidence type="ECO:0000313" key="4">
    <source>
        <dbReference type="EMBL" id="KAL0447396.1"/>
    </source>
</evidence>
<reference evidence="4" key="2">
    <citation type="journal article" date="2024" name="Plant">
        <title>Genomic evolution and insights into agronomic trait innovations of Sesamum species.</title>
        <authorList>
            <person name="Miao H."/>
            <person name="Wang L."/>
            <person name="Qu L."/>
            <person name="Liu H."/>
            <person name="Sun Y."/>
            <person name="Le M."/>
            <person name="Wang Q."/>
            <person name="Wei S."/>
            <person name="Zheng Y."/>
            <person name="Lin W."/>
            <person name="Duan Y."/>
            <person name="Cao H."/>
            <person name="Xiong S."/>
            <person name="Wang X."/>
            <person name="Wei L."/>
            <person name="Li C."/>
            <person name="Ma Q."/>
            <person name="Ju M."/>
            <person name="Zhao R."/>
            <person name="Li G."/>
            <person name="Mu C."/>
            <person name="Tian Q."/>
            <person name="Mei H."/>
            <person name="Zhang T."/>
            <person name="Gao T."/>
            <person name="Zhang H."/>
        </authorList>
    </citation>
    <scope>NUCLEOTIDE SEQUENCE</scope>
    <source>
        <strain evidence="4">KEN1</strain>
    </source>
</reference>
<feature type="region of interest" description="Disordered" evidence="1">
    <location>
        <begin position="45"/>
        <end position="64"/>
    </location>
</feature>
<dbReference type="EMBL" id="JACGWN010000006">
    <property type="protein sequence ID" value="KAL0447396.1"/>
    <property type="molecule type" value="Genomic_DNA"/>
</dbReference>
<comment type="caution">
    <text evidence="4">The sequence shown here is derived from an EMBL/GenBank/DDBJ whole genome shotgun (WGS) entry which is preliminary data.</text>
</comment>